<dbReference type="RefSeq" id="WP_036985438.1">
    <property type="nucleotide sequence ID" value="NZ_BLAX01000001.1"/>
</dbReference>
<dbReference type="InterPro" id="IPR010992">
    <property type="entry name" value="IHF-like_DNA-bd_dom_sf"/>
</dbReference>
<dbReference type="Gene3D" id="4.10.520.10">
    <property type="entry name" value="IHF-like DNA-binding proteins"/>
    <property type="match status" value="1"/>
</dbReference>
<feature type="domain" description="HU" evidence="2">
    <location>
        <begin position="1"/>
        <end position="124"/>
    </location>
</feature>
<reference evidence="3 4" key="1">
    <citation type="submission" date="2019-10" db="EMBL/GenBank/DDBJ databases">
        <title>Prolixibacter strains distinguished by the presence of nitrate reductase genes were adept at nitrate-dependent anaerobic corrosion of metallic iron and carbon steel.</title>
        <authorList>
            <person name="Iino T."/>
            <person name="Shono N."/>
            <person name="Ito K."/>
            <person name="Nakamura R."/>
            <person name="Sueoka K."/>
            <person name="Harayama S."/>
            <person name="Ohkuma M."/>
        </authorList>
    </citation>
    <scope>NUCLEOTIDE SEQUENCE [LARGE SCALE GENOMIC DNA]</scope>
    <source>
        <strain evidence="3 4">JCM 13498</strain>
    </source>
</reference>
<dbReference type="InterPro" id="IPR041607">
    <property type="entry name" value="HU-HIG"/>
</dbReference>
<proteinExistence type="predicted"/>
<dbReference type="Proteomes" id="UP000391834">
    <property type="component" value="Unassembled WGS sequence"/>
</dbReference>
<evidence type="ECO:0000259" key="2">
    <source>
        <dbReference type="Pfam" id="PF18291"/>
    </source>
</evidence>
<dbReference type="OrthoDB" id="1012054at2"/>
<dbReference type="EMBL" id="BLAX01000001">
    <property type="protein sequence ID" value="GET34054.1"/>
    <property type="molecule type" value="Genomic_DNA"/>
</dbReference>
<evidence type="ECO:0000313" key="4">
    <source>
        <dbReference type="Proteomes" id="UP000391834"/>
    </source>
</evidence>
<sequence length="126" mass="13876">MSILYSKVQRINPRDLQAPKKWYIVPQRIGQKSEKEIAEALSKNTTLSRGEASLVLDEVKAVIISSLLDGYTVQMGDWGSFQLTLSSDGADTEADCTADKIKAVNIRFRPGKGMKEAVAKASFTPR</sequence>
<dbReference type="GO" id="GO:0003677">
    <property type="term" value="F:DNA binding"/>
    <property type="evidence" value="ECO:0007669"/>
    <property type="project" value="UniProtKB-KW"/>
</dbReference>
<name>A0A5M4B1W2_9BACT</name>
<comment type="caution">
    <text evidence="3">The sequence shown here is derived from an EMBL/GenBank/DDBJ whole genome shotgun (WGS) entry which is preliminary data.</text>
</comment>
<dbReference type="Pfam" id="PF18291">
    <property type="entry name" value="HU-HIG"/>
    <property type="match status" value="1"/>
</dbReference>
<evidence type="ECO:0000313" key="3">
    <source>
        <dbReference type="EMBL" id="GET34054.1"/>
    </source>
</evidence>
<keyword evidence="1" id="KW-0238">DNA-binding</keyword>
<evidence type="ECO:0000256" key="1">
    <source>
        <dbReference type="ARBA" id="ARBA00023125"/>
    </source>
</evidence>
<protein>
    <recommendedName>
        <fullName evidence="2">HU domain-containing protein</fullName>
    </recommendedName>
</protein>
<organism evidence="3 4">
    <name type="scientific">Prolixibacter bellariivorans</name>
    <dbReference type="NCBI Taxonomy" id="314319"/>
    <lineage>
        <taxon>Bacteria</taxon>
        <taxon>Pseudomonadati</taxon>
        <taxon>Bacteroidota</taxon>
        <taxon>Bacteroidia</taxon>
        <taxon>Marinilabiliales</taxon>
        <taxon>Prolixibacteraceae</taxon>
        <taxon>Prolixibacter</taxon>
    </lineage>
</organism>
<dbReference type="SUPFAM" id="SSF47729">
    <property type="entry name" value="IHF-like DNA-binding proteins"/>
    <property type="match status" value="1"/>
</dbReference>
<accession>A0A5M4B1W2</accession>
<keyword evidence="4" id="KW-1185">Reference proteome</keyword>
<dbReference type="AlphaFoldDB" id="A0A5M4B1W2"/>
<gene>
    <name evidence="3" type="ORF">PbJCM13498_29170</name>
</gene>